<evidence type="ECO:0000256" key="1">
    <source>
        <dbReference type="SAM" id="Phobius"/>
    </source>
</evidence>
<sequence length="354" mass="39327">MHRWLLLAYPRDYRRQRGAEILETVRDVAPARRIPRVAANLVRHGLRARLGRPASRTVVAWATIFALVCGLFAASFGTWLAWLGSRPLDHNDFAAAVHQLYPDQPVSQLDTQDPAAVFLIYDGPLSWNSLDDLLLGDGGEYSLATVGGSFGQLPTDRPQVLAQLQQRLQAAGWAYSEPVYSPLYACIPDDPRCDPTSIPMNITVYAQRADNILEVHIADDTTTPVMNFGMTRATPWSAYPAGVASFLLGTLGAWCLFGWASRRTERAHPAAQALAKFLYGFAMFLWWAPILVAAPQLLSHHLDEPHYRWHLPWEWLGQPALALAFLLGCLTLTLTLALALPPRRQPADQTVAHH</sequence>
<dbReference type="EMBL" id="JBHSBN010000006">
    <property type="protein sequence ID" value="MFC4106659.1"/>
    <property type="molecule type" value="Genomic_DNA"/>
</dbReference>
<dbReference type="Proteomes" id="UP001595868">
    <property type="component" value="Unassembled WGS sequence"/>
</dbReference>
<keyword evidence="1" id="KW-0472">Membrane</keyword>
<reference evidence="3" key="1">
    <citation type="journal article" date="2019" name="Int. J. Syst. Evol. Microbiol.">
        <title>The Global Catalogue of Microorganisms (GCM) 10K type strain sequencing project: providing services to taxonomists for standard genome sequencing and annotation.</title>
        <authorList>
            <consortium name="The Broad Institute Genomics Platform"/>
            <consortium name="The Broad Institute Genome Sequencing Center for Infectious Disease"/>
            <person name="Wu L."/>
            <person name="Ma J."/>
        </authorList>
    </citation>
    <scope>NUCLEOTIDE SEQUENCE [LARGE SCALE GENOMIC DNA]</scope>
    <source>
        <strain evidence="3">2902at01</strain>
    </source>
</reference>
<evidence type="ECO:0000313" key="2">
    <source>
        <dbReference type="EMBL" id="MFC4106659.1"/>
    </source>
</evidence>
<keyword evidence="3" id="KW-1185">Reference proteome</keyword>
<feature type="transmembrane region" description="Helical" evidence="1">
    <location>
        <begin position="58"/>
        <end position="82"/>
    </location>
</feature>
<accession>A0ABV8KKL6</accession>
<name>A0ABV8KKL6_9ACTN</name>
<feature type="transmembrane region" description="Helical" evidence="1">
    <location>
        <begin position="236"/>
        <end position="257"/>
    </location>
</feature>
<dbReference type="RefSeq" id="WP_377544792.1">
    <property type="nucleotide sequence ID" value="NZ_JBHSBN010000006.1"/>
</dbReference>
<organism evidence="2 3">
    <name type="scientific">Micromonospora zhanjiangensis</name>
    <dbReference type="NCBI Taxonomy" id="1522057"/>
    <lineage>
        <taxon>Bacteria</taxon>
        <taxon>Bacillati</taxon>
        <taxon>Actinomycetota</taxon>
        <taxon>Actinomycetes</taxon>
        <taxon>Micromonosporales</taxon>
        <taxon>Micromonosporaceae</taxon>
        <taxon>Micromonospora</taxon>
    </lineage>
</organism>
<gene>
    <name evidence="2" type="ORF">ACFOX0_12010</name>
</gene>
<keyword evidence="1" id="KW-1133">Transmembrane helix</keyword>
<feature type="transmembrane region" description="Helical" evidence="1">
    <location>
        <begin position="318"/>
        <end position="340"/>
    </location>
</feature>
<comment type="caution">
    <text evidence="2">The sequence shown here is derived from an EMBL/GenBank/DDBJ whole genome shotgun (WGS) entry which is preliminary data.</text>
</comment>
<proteinExistence type="predicted"/>
<feature type="transmembrane region" description="Helical" evidence="1">
    <location>
        <begin position="277"/>
        <end position="298"/>
    </location>
</feature>
<keyword evidence="1" id="KW-0812">Transmembrane</keyword>
<evidence type="ECO:0000313" key="3">
    <source>
        <dbReference type="Proteomes" id="UP001595868"/>
    </source>
</evidence>
<protein>
    <submittedName>
        <fullName evidence="2">Uncharacterized protein</fullName>
    </submittedName>
</protein>